<dbReference type="Pfam" id="PF02397">
    <property type="entry name" value="Bac_transf"/>
    <property type="match status" value="1"/>
</dbReference>
<organism evidence="9 10">
    <name type="scientific">Aliikangiella marina</name>
    <dbReference type="NCBI Taxonomy" id="1712262"/>
    <lineage>
        <taxon>Bacteria</taxon>
        <taxon>Pseudomonadati</taxon>
        <taxon>Pseudomonadota</taxon>
        <taxon>Gammaproteobacteria</taxon>
        <taxon>Oceanospirillales</taxon>
        <taxon>Pleioneaceae</taxon>
        <taxon>Aliikangiella</taxon>
    </lineage>
</organism>
<dbReference type="GO" id="GO:0016020">
    <property type="term" value="C:membrane"/>
    <property type="evidence" value="ECO:0007669"/>
    <property type="project" value="UniProtKB-SubCell"/>
</dbReference>
<feature type="transmembrane region" description="Helical" evidence="7">
    <location>
        <begin position="56"/>
        <end position="77"/>
    </location>
</feature>
<evidence type="ECO:0000313" key="9">
    <source>
        <dbReference type="EMBL" id="TQV74584.1"/>
    </source>
</evidence>
<comment type="caution">
    <text evidence="9">The sequence shown here is derived from an EMBL/GenBank/DDBJ whole genome shotgun (WGS) entry which is preliminary data.</text>
</comment>
<feature type="transmembrane region" description="Helical" evidence="7">
    <location>
        <begin position="292"/>
        <end position="313"/>
    </location>
</feature>
<name>A0A545TBK7_9GAMM</name>
<sequence>MVVKKSNTFKTSGNTYSFILRLVDLGVMFVSLYLAMTIYNAIFTEDSYQVTFSQDYQVASLVVAVFFLYTAEMLNLYRSWRGSRFSQMIFTSWACIILSFVGFLLTAFLFKQSEDFSRVTLAIWGTSAMFLTFFWRAIYSGYRRLKLEAGHNLKKVAILGVNQLGLDLHTQIKTQKDLGFKFMGFYDDRDSERVMEEYGKTTEGRIDDVVTIAKNGTIDTLFIVLPLKAEARIAEILALLGDTTVDVHLVPDFLLANLVHSRINHVGDMDTLSVFESPYYGAKVWVKRTEDIFISFGILLMIAIPMLLISLAVKITSRGPVFFKQPRYGLDGEEILVWKFRSMKVSNENAREKVVQAQKNDSRLTPIGGFLRKTSLDELPQFFNVLAGSMSIVGPRPHAVSHNEEYRQKVSFYMLRHKVKPGITGWAQINGWRGETDTLEKMEKRVQYDLEYIKNWSLWLDIRIIFMTVFKGFVGKNAY</sequence>
<feature type="transmembrane region" description="Helical" evidence="7">
    <location>
        <begin position="89"/>
        <end position="110"/>
    </location>
</feature>
<feature type="domain" description="Bacterial sugar transferase" evidence="8">
    <location>
        <begin position="287"/>
        <end position="472"/>
    </location>
</feature>
<dbReference type="Proteomes" id="UP000317839">
    <property type="component" value="Unassembled WGS sequence"/>
</dbReference>
<evidence type="ECO:0000256" key="5">
    <source>
        <dbReference type="ARBA" id="ARBA00022989"/>
    </source>
</evidence>
<dbReference type="InterPro" id="IPR036291">
    <property type="entry name" value="NAD(P)-bd_dom_sf"/>
</dbReference>
<dbReference type="AlphaFoldDB" id="A0A545TBK7"/>
<keyword evidence="6 7" id="KW-0472">Membrane</keyword>
<dbReference type="Pfam" id="PF13727">
    <property type="entry name" value="CoA_binding_3"/>
    <property type="match status" value="1"/>
</dbReference>
<dbReference type="Gene3D" id="3.40.50.720">
    <property type="entry name" value="NAD(P)-binding Rossmann-like Domain"/>
    <property type="match status" value="1"/>
</dbReference>
<comment type="subcellular location">
    <subcellularLocation>
        <location evidence="1">Membrane</location>
        <topology evidence="1">Multi-pass membrane protein</topology>
    </subcellularLocation>
</comment>
<dbReference type="InterPro" id="IPR003362">
    <property type="entry name" value="Bact_transf"/>
</dbReference>
<evidence type="ECO:0000313" key="10">
    <source>
        <dbReference type="Proteomes" id="UP000317839"/>
    </source>
</evidence>
<proteinExistence type="inferred from homology"/>
<dbReference type="EMBL" id="VIKR01000002">
    <property type="protein sequence ID" value="TQV74584.1"/>
    <property type="molecule type" value="Genomic_DNA"/>
</dbReference>
<keyword evidence="10" id="KW-1185">Reference proteome</keyword>
<gene>
    <name evidence="9" type="ORF">FLL45_06370</name>
</gene>
<keyword evidence="5 7" id="KW-1133">Transmembrane helix</keyword>
<comment type="similarity">
    <text evidence="2">Belongs to the bacterial sugar transferase family.</text>
</comment>
<dbReference type="PANTHER" id="PTHR30576:SF21">
    <property type="entry name" value="UDP-GLUCOSE:UNDECAPRENYL-PHOSPHATE GLUCOSE-1-PHOSPHATE TRANSFERASE"/>
    <property type="match status" value="1"/>
</dbReference>
<dbReference type="InterPro" id="IPR017475">
    <property type="entry name" value="EPS_sugar_tfrase"/>
</dbReference>
<evidence type="ECO:0000256" key="1">
    <source>
        <dbReference type="ARBA" id="ARBA00004141"/>
    </source>
</evidence>
<reference evidence="9 10" key="1">
    <citation type="submission" date="2019-06" db="EMBL/GenBank/DDBJ databases">
        <title>Draft genome of Aliikangiella marina GYP-15.</title>
        <authorList>
            <person name="Wang G."/>
        </authorList>
    </citation>
    <scope>NUCLEOTIDE SEQUENCE [LARGE SCALE GENOMIC DNA]</scope>
    <source>
        <strain evidence="9 10">GYP-15</strain>
    </source>
</reference>
<feature type="transmembrane region" description="Helical" evidence="7">
    <location>
        <begin position="116"/>
        <end position="138"/>
    </location>
</feature>
<dbReference type="NCBIfam" id="TIGR03025">
    <property type="entry name" value="EPS_sugtrans"/>
    <property type="match status" value="1"/>
</dbReference>
<protein>
    <submittedName>
        <fullName evidence="9">Undecaprenyl-phosphate glucose phosphotransferase</fullName>
        <ecNumber evidence="9">2.7.8.31</ecNumber>
    </submittedName>
</protein>
<dbReference type="GO" id="GO:0009242">
    <property type="term" value="P:colanic acid biosynthetic process"/>
    <property type="evidence" value="ECO:0007669"/>
    <property type="project" value="TreeGrafter"/>
</dbReference>
<keyword evidence="3 9" id="KW-0808">Transferase</keyword>
<dbReference type="SUPFAM" id="SSF51735">
    <property type="entry name" value="NAD(P)-binding Rossmann-fold domains"/>
    <property type="match status" value="1"/>
</dbReference>
<accession>A0A545TBK7</accession>
<feature type="transmembrane region" description="Helical" evidence="7">
    <location>
        <begin position="21"/>
        <end position="44"/>
    </location>
</feature>
<dbReference type="NCBIfam" id="TIGR03023">
    <property type="entry name" value="WcaJ_sugtrans"/>
    <property type="match status" value="1"/>
</dbReference>
<keyword evidence="4 7" id="KW-0812">Transmembrane</keyword>
<dbReference type="EC" id="2.7.8.31" evidence="9"/>
<dbReference type="OrthoDB" id="9808602at2"/>
<evidence type="ECO:0000256" key="6">
    <source>
        <dbReference type="ARBA" id="ARBA00023136"/>
    </source>
</evidence>
<evidence type="ECO:0000256" key="4">
    <source>
        <dbReference type="ARBA" id="ARBA00022692"/>
    </source>
</evidence>
<evidence type="ECO:0000256" key="7">
    <source>
        <dbReference type="SAM" id="Phobius"/>
    </source>
</evidence>
<dbReference type="PANTHER" id="PTHR30576">
    <property type="entry name" value="COLANIC BIOSYNTHESIS UDP-GLUCOSE LIPID CARRIER TRANSFERASE"/>
    <property type="match status" value="1"/>
</dbReference>
<evidence type="ECO:0000259" key="8">
    <source>
        <dbReference type="Pfam" id="PF02397"/>
    </source>
</evidence>
<evidence type="ECO:0000256" key="2">
    <source>
        <dbReference type="ARBA" id="ARBA00006464"/>
    </source>
</evidence>
<dbReference type="GO" id="GO:0089702">
    <property type="term" value="F:undecaprenyl-phosphate glucose phosphotransferase activity"/>
    <property type="evidence" value="ECO:0007669"/>
    <property type="project" value="UniProtKB-EC"/>
</dbReference>
<dbReference type="InterPro" id="IPR017473">
    <property type="entry name" value="Undecaprenyl-P_gluc_Ptfrase"/>
</dbReference>
<evidence type="ECO:0000256" key="3">
    <source>
        <dbReference type="ARBA" id="ARBA00022679"/>
    </source>
</evidence>
<dbReference type="RefSeq" id="WP_142941199.1">
    <property type="nucleotide sequence ID" value="NZ_VIKR01000002.1"/>
</dbReference>